<organism evidence="3 4">
    <name type="scientific">Paenibacillus xylanivorans</name>
    <dbReference type="NCBI Taxonomy" id="1705561"/>
    <lineage>
        <taxon>Bacteria</taxon>
        <taxon>Bacillati</taxon>
        <taxon>Bacillota</taxon>
        <taxon>Bacilli</taxon>
        <taxon>Bacillales</taxon>
        <taxon>Paenibacillaceae</taxon>
        <taxon>Paenibacillus</taxon>
    </lineage>
</organism>
<proteinExistence type="predicted"/>
<reference evidence="3 4" key="1">
    <citation type="submission" date="2015-08" db="EMBL/GenBank/DDBJ databases">
        <title>Draft genome sequence of cellulolytic and xylanolytic Paenibacillus sp. A59, isolated from a decaying forest soil from Patagonia, Argentina.</title>
        <authorList>
            <person name="Ghio S."/>
            <person name="Caceres A.M."/>
            <person name="Talia P."/>
            <person name="Grasso D."/>
            <person name="Campos E."/>
        </authorList>
    </citation>
    <scope>NUCLEOTIDE SEQUENCE [LARGE SCALE GENOMIC DNA]</scope>
    <source>
        <strain evidence="3 4">A59</strain>
    </source>
</reference>
<feature type="region of interest" description="Disordered" evidence="1">
    <location>
        <begin position="1"/>
        <end position="20"/>
    </location>
</feature>
<keyword evidence="2" id="KW-0812">Transmembrane</keyword>
<dbReference type="EMBL" id="LITU01000004">
    <property type="protein sequence ID" value="KOY18468.1"/>
    <property type="molecule type" value="Genomic_DNA"/>
</dbReference>
<feature type="transmembrane region" description="Helical" evidence="2">
    <location>
        <begin position="25"/>
        <end position="44"/>
    </location>
</feature>
<keyword evidence="4" id="KW-1185">Reference proteome</keyword>
<protein>
    <submittedName>
        <fullName evidence="3">Septation ring formation regulator EzrA</fullName>
    </submittedName>
</protein>
<dbReference type="InterPro" id="IPR007060">
    <property type="entry name" value="FtsL/DivIC"/>
</dbReference>
<gene>
    <name evidence="3" type="ORF">AMS66_00155</name>
</gene>
<keyword evidence="2" id="KW-0472">Membrane</keyword>
<sequence>MGKTPMSKSKAPAGQGKSAGAKRRLMLWMTFMVVFIIWAGYTFLVQTAQISDKNSHLAAQQSSKEETLKKLDQLKYEVSRLKDPEYIGQLARKKGYYLPEETPIQVEESGN</sequence>
<evidence type="ECO:0000256" key="1">
    <source>
        <dbReference type="SAM" id="MobiDB-lite"/>
    </source>
</evidence>
<dbReference type="Pfam" id="PF04977">
    <property type="entry name" value="DivIC"/>
    <property type="match status" value="1"/>
</dbReference>
<keyword evidence="2" id="KW-1133">Transmembrane helix</keyword>
<evidence type="ECO:0000313" key="4">
    <source>
        <dbReference type="Proteomes" id="UP000037688"/>
    </source>
</evidence>
<dbReference type="Proteomes" id="UP000037688">
    <property type="component" value="Unassembled WGS sequence"/>
</dbReference>
<dbReference type="AlphaFoldDB" id="A0A0M9BT19"/>
<dbReference type="RefSeq" id="WP_053778918.1">
    <property type="nucleotide sequence ID" value="NZ_LITU01000004.1"/>
</dbReference>
<name>A0A0M9BT19_9BACL</name>
<dbReference type="OrthoDB" id="2382043at2"/>
<dbReference type="PATRIC" id="fig|1705561.3.peg.298"/>
<comment type="caution">
    <text evidence="3">The sequence shown here is derived from an EMBL/GenBank/DDBJ whole genome shotgun (WGS) entry which is preliminary data.</text>
</comment>
<evidence type="ECO:0000313" key="3">
    <source>
        <dbReference type="EMBL" id="KOY18468.1"/>
    </source>
</evidence>
<evidence type="ECO:0000256" key="2">
    <source>
        <dbReference type="SAM" id="Phobius"/>
    </source>
</evidence>
<accession>A0A0M9BT19</accession>